<evidence type="ECO:0000313" key="2">
    <source>
        <dbReference type="Proteomes" id="UP000821865"/>
    </source>
</evidence>
<proteinExistence type="predicted"/>
<organism evidence="1 2">
    <name type="scientific">Dermacentor silvarum</name>
    <name type="common">Tick</name>
    <dbReference type="NCBI Taxonomy" id="543639"/>
    <lineage>
        <taxon>Eukaryota</taxon>
        <taxon>Metazoa</taxon>
        <taxon>Ecdysozoa</taxon>
        <taxon>Arthropoda</taxon>
        <taxon>Chelicerata</taxon>
        <taxon>Arachnida</taxon>
        <taxon>Acari</taxon>
        <taxon>Parasitiformes</taxon>
        <taxon>Ixodida</taxon>
        <taxon>Ixodoidea</taxon>
        <taxon>Ixodidae</taxon>
        <taxon>Rhipicephalinae</taxon>
        <taxon>Dermacentor</taxon>
    </lineage>
</organism>
<gene>
    <name evidence="1" type="ORF">HPB49_024612</name>
</gene>
<accession>A0ACB8CC34</accession>
<protein>
    <submittedName>
        <fullName evidence="1">Uncharacterized protein</fullName>
    </submittedName>
</protein>
<reference evidence="1" key="1">
    <citation type="submission" date="2020-05" db="EMBL/GenBank/DDBJ databases">
        <title>Large-scale comparative analyses of tick genomes elucidate their genetic diversity and vector capacities.</title>
        <authorList>
            <person name="Jia N."/>
            <person name="Wang J."/>
            <person name="Shi W."/>
            <person name="Du L."/>
            <person name="Sun Y."/>
            <person name="Zhan W."/>
            <person name="Jiang J."/>
            <person name="Wang Q."/>
            <person name="Zhang B."/>
            <person name="Ji P."/>
            <person name="Sakyi L.B."/>
            <person name="Cui X."/>
            <person name="Yuan T."/>
            <person name="Jiang B."/>
            <person name="Yang W."/>
            <person name="Lam T.T.-Y."/>
            <person name="Chang Q."/>
            <person name="Ding S."/>
            <person name="Wang X."/>
            <person name="Zhu J."/>
            <person name="Ruan X."/>
            <person name="Zhao L."/>
            <person name="Wei J."/>
            <person name="Que T."/>
            <person name="Du C."/>
            <person name="Cheng J."/>
            <person name="Dai P."/>
            <person name="Han X."/>
            <person name="Huang E."/>
            <person name="Gao Y."/>
            <person name="Liu J."/>
            <person name="Shao H."/>
            <person name="Ye R."/>
            <person name="Li L."/>
            <person name="Wei W."/>
            <person name="Wang X."/>
            <person name="Wang C."/>
            <person name="Yang T."/>
            <person name="Huo Q."/>
            <person name="Li W."/>
            <person name="Guo W."/>
            <person name="Chen H."/>
            <person name="Zhou L."/>
            <person name="Ni X."/>
            <person name="Tian J."/>
            <person name="Zhou Y."/>
            <person name="Sheng Y."/>
            <person name="Liu T."/>
            <person name="Pan Y."/>
            <person name="Xia L."/>
            <person name="Li J."/>
            <person name="Zhao F."/>
            <person name="Cao W."/>
        </authorList>
    </citation>
    <scope>NUCLEOTIDE SEQUENCE</scope>
    <source>
        <strain evidence="1">Dsil-2018</strain>
    </source>
</reference>
<sequence>MEPSSARHYTARDSEVATSKISVVPKAKDIDACSGRCIWALKRFLEWLPDRVTAVALRQSPCLPDGTLSQIGQPLPPYLVADSRTHDTVTIRWKTSPLAPNVTYLVQWKYEALPSDWEYYRPDLPLAKNVLRVQGLRPYTKYRFRVAWILLPNQSPLFSQPSVVISTEPHGVPSTPPKITSLTTVGPRSIAVSWDPPLFPNGPILSYALYLVENPSGFTTVKDVSDVSGGLYFMFSGLRPEVMYTVSVATNNNLGMGPADKRNITTPPQSVSNSVAMHVSQNVLFVADSSGTIYRVDLSEKFRYSPIMHNASSHPGLLSVDWLSQLLYIVQDGQITRCNFTGQDCRTAVWGFEQRPSEMKVDPYNGYLYWVLQNGTTGGLYRIDLARILKNAAARHDAQLLVKDTDLRTFVVDYKNYRLLLPKKSQNTVVSVSLSAGDETDVRRNSQRHQFTDVRRLDSHGGNLYWTTAAEAFGEEYHDKGDKFYHNKYTLEGHPARLPGRVPPTLAAFPW</sequence>
<dbReference type="EMBL" id="CM023477">
    <property type="protein sequence ID" value="KAH7938487.1"/>
    <property type="molecule type" value="Genomic_DNA"/>
</dbReference>
<name>A0ACB8CC34_DERSI</name>
<dbReference type="Proteomes" id="UP000821865">
    <property type="component" value="Chromosome 8"/>
</dbReference>
<keyword evidence="2" id="KW-1185">Reference proteome</keyword>
<evidence type="ECO:0000313" key="1">
    <source>
        <dbReference type="EMBL" id="KAH7938487.1"/>
    </source>
</evidence>
<comment type="caution">
    <text evidence="1">The sequence shown here is derived from an EMBL/GenBank/DDBJ whole genome shotgun (WGS) entry which is preliminary data.</text>
</comment>